<name>A0A251SFD2_HELAN</name>
<dbReference type="PROSITE" id="PS50011">
    <property type="entry name" value="PROTEIN_KINASE_DOM"/>
    <property type="match status" value="1"/>
</dbReference>
<reference evidence="22" key="2">
    <citation type="submission" date="2017-02" db="EMBL/GenBank/DDBJ databases">
        <title>Sunflower complete genome.</title>
        <authorList>
            <person name="Langlade N."/>
            <person name="Munos S."/>
        </authorList>
    </citation>
    <scope>NUCLEOTIDE SEQUENCE [LARGE SCALE GENOMIC DNA]</scope>
    <source>
        <tissue evidence="22">Leaves</tissue>
    </source>
</reference>
<keyword evidence="11 17" id="KW-0067">ATP-binding</keyword>
<evidence type="ECO:0000256" key="4">
    <source>
        <dbReference type="ARBA" id="ARBA00022614"/>
    </source>
</evidence>
<keyword evidence="5 21" id="KW-0808">Transferase</keyword>
<evidence type="ECO:0000256" key="1">
    <source>
        <dbReference type="ARBA" id="ARBA00004162"/>
    </source>
</evidence>
<dbReference type="InterPro" id="IPR052422">
    <property type="entry name" value="Auxin_Ser/Thr_Kinase"/>
</dbReference>
<accession>A0A251SFD2</accession>
<evidence type="ECO:0000256" key="13">
    <source>
        <dbReference type="ARBA" id="ARBA00023136"/>
    </source>
</evidence>
<dbReference type="InterPro" id="IPR032675">
    <property type="entry name" value="LRR_dom_sf"/>
</dbReference>
<dbReference type="InterPro" id="IPR011009">
    <property type="entry name" value="Kinase-like_dom_sf"/>
</dbReference>
<dbReference type="SMART" id="SM00369">
    <property type="entry name" value="LRR_TYP"/>
    <property type="match status" value="4"/>
</dbReference>
<dbReference type="EMBL" id="CM007903">
    <property type="protein sequence ID" value="OTF96985.1"/>
    <property type="molecule type" value="Genomic_DNA"/>
</dbReference>
<keyword evidence="16" id="KW-0325">Glycoprotein</keyword>
<dbReference type="Gene3D" id="3.30.200.20">
    <property type="entry name" value="Phosphorylase Kinase, domain 1"/>
    <property type="match status" value="1"/>
</dbReference>
<dbReference type="FunFam" id="3.30.200.20:FF:000226">
    <property type="entry name" value="receptor protein kinase TMK1"/>
    <property type="match status" value="1"/>
</dbReference>
<dbReference type="PROSITE" id="PS00107">
    <property type="entry name" value="PROTEIN_KINASE_ATP"/>
    <property type="match status" value="1"/>
</dbReference>
<evidence type="ECO:0000256" key="15">
    <source>
        <dbReference type="ARBA" id="ARBA00023170"/>
    </source>
</evidence>
<keyword evidence="13 18" id="KW-0472">Membrane</keyword>
<dbReference type="GO" id="GO:0004675">
    <property type="term" value="F:transmembrane receptor protein serine/threonine kinase activity"/>
    <property type="evidence" value="ECO:0000318"/>
    <property type="project" value="GO_Central"/>
</dbReference>
<evidence type="ECO:0000256" key="5">
    <source>
        <dbReference type="ARBA" id="ARBA00022679"/>
    </source>
</evidence>
<evidence type="ECO:0000256" key="8">
    <source>
        <dbReference type="ARBA" id="ARBA00022737"/>
    </source>
</evidence>
<dbReference type="PROSITE" id="PS00108">
    <property type="entry name" value="PROTEIN_KINASE_ST"/>
    <property type="match status" value="1"/>
</dbReference>
<dbReference type="GO" id="GO:0007165">
    <property type="term" value="P:signal transduction"/>
    <property type="evidence" value="ECO:0000318"/>
    <property type="project" value="GO_Central"/>
</dbReference>
<dbReference type="Gramene" id="mRNA:HanXRQr2_Chr03g0114361">
    <property type="protein sequence ID" value="mRNA:HanXRQr2_Chr03g0114361"/>
    <property type="gene ID" value="HanXRQr2_Chr03g0114361"/>
</dbReference>
<evidence type="ECO:0000256" key="12">
    <source>
        <dbReference type="ARBA" id="ARBA00022989"/>
    </source>
</evidence>
<keyword evidence="4" id="KW-0433">Leucine-rich repeat</keyword>
<keyword evidence="7 19" id="KW-0732">Signal</keyword>
<evidence type="ECO:0000256" key="16">
    <source>
        <dbReference type="ARBA" id="ARBA00023180"/>
    </source>
</evidence>
<evidence type="ECO:0000313" key="23">
    <source>
        <dbReference type="Proteomes" id="UP000215914"/>
    </source>
</evidence>
<dbReference type="SUPFAM" id="SSF56112">
    <property type="entry name" value="Protein kinase-like (PK-like)"/>
    <property type="match status" value="1"/>
</dbReference>
<dbReference type="Pfam" id="PF00560">
    <property type="entry name" value="LRR_1"/>
    <property type="match status" value="3"/>
</dbReference>
<keyword evidence="9 17" id="KW-0547">Nucleotide-binding</keyword>
<dbReference type="AlphaFoldDB" id="A0A251SFD2"/>
<keyword evidence="2" id="KW-1003">Cell membrane</keyword>
<keyword evidence="8" id="KW-0677">Repeat</keyword>
<reference evidence="21 23" key="1">
    <citation type="journal article" date="2017" name="Nature">
        <title>The sunflower genome provides insights into oil metabolism, flowering and Asterid evolution.</title>
        <authorList>
            <person name="Badouin H."/>
            <person name="Gouzy J."/>
            <person name="Grassa C.J."/>
            <person name="Murat F."/>
            <person name="Staton S.E."/>
            <person name="Cottret L."/>
            <person name="Lelandais-Briere C."/>
            <person name="Owens G.L."/>
            <person name="Carrere S."/>
            <person name="Mayjonade B."/>
            <person name="Legrand L."/>
            <person name="Gill N."/>
            <person name="Kane N.C."/>
            <person name="Bowers J.E."/>
            <person name="Hubner S."/>
            <person name="Bellec A."/>
            <person name="Berard A."/>
            <person name="Berges H."/>
            <person name="Blanchet N."/>
            <person name="Boniface M.C."/>
            <person name="Brunel D."/>
            <person name="Catrice O."/>
            <person name="Chaidir N."/>
            <person name="Claudel C."/>
            <person name="Donnadieu C."/>
            <person name="Faraut T."/>
            <person name="Fievet G."/>
            <person name="Helmstetter N."/>
            <person name="King M."/>
            <person name="Knapp S.J."/>
            <person name="Lai Z."/>
            <person name="Le Paslier M.C."/>
            <person name="Lippi Y."/>
            <person name="Lorenzon L."/>
            <person name="Mandel J.R."/>
            <person name="Marage G."/>
            <person name="Marchand G."/>
            <person name="Marquand E."/>
            <person name="Bret-Mestries E."/>
            <person name="Morien E."/>
            <person name="Nambeesan S."/>
            <person name="Nguyen T."/>
            <person name="Pegot-Espagnet P."/>
            <person name="Pouilly N."/>
            <person name="Raftis F."/>
            <person name="Sallet E."/>
            <person name="Schiex T."/>
            <person name="Thomas J."/>
            <person name="Vandecasteele C."/>
            <person name="Vares D."/>
            <person name="Vear F."/>
            <person name="Vautrin S."/>
            <person name="Crespi M."/>
            <person name="Mangin B."/>
            <person name="Burke J.M."/>
            <person name="Salse J."/>
            <person name="Munos S."/>
            <person name="Vincourt P."/>
            <person name="Rieseberg L.H."/>
            <person name="Langlade N.B."/>
        </authorList>
    </citation>
    <scope>NUCLEOTIDE SEQUENCE [LARGE SCALE GENOMIC DNA]</scope>
    <source>
        <strain evidence="23">cv. SF193</strain>
        <tissue evidence="21">Leaves</tissue>
    </source>
</reference>
<evidence type="ECO:0000256" key="19">
    <source>
        <dbReference type="SAM" id="SignalP"/>
    </source>
</evidence>
<keyword evidence="23" id="KW-1185">Reference proteome</keyword>
<evidence type="ECO:0000256" key="17">
    <source>
        <dbReference type="PROSITE-ProRule" id="PRU10141"/>
    </source>
</evidence>
<comment type="subcellular location">
    <subcellularLocation>
        <location evidence="1">Cell membrane</location>
        <topology evidence="1">Single-pass membrane protein</topology>
    </subcellularLocation>
</comment>
<dbReference type="FunFam" id="3.80.10.10:FF:000129">
    <property type="entry name" value="Leucine-rich repeat receptor-like kinase"/>
    <property type="match status" value="1"/>
</dbReference>
<dbReference type="GO" id="GO:0005524">
    <property type="term" value="F:ATP binding"/>
    <property type="evidence" value="ECO:0007669"/>
    <property type="project" value="UniProtKB-UniRule"/>
</dbReference>
<dbReference type="SMART" id="SM00220">
    <property type="entry name" value="S_TKc"/>
    <property type="match status" value="1"/>
</dbReference>
<dbReference type="GO" id="GO:0051707">
    <property type="term" value="P:response to other organism"/>
    <property type="evidence" value="ECO:0007669"/>
    <property type="project" value="UniProtKB-ARBA"/>
</dbReference>
<dbReference type="InterPro" id="IPR001245">
    <property type="entry name" value="Ser-Thr/Tyr_kinase_cat_dom"/>
</dbReference>
<dbReference type="InterPro" id="IPR001611">
    <property type="entry name" value="Leu-rich_rpt"/>
</dbReference>
<dbReference type="GO" id="GO:0005886">
    <property type="term" value="C:plasma membrane"/>
    <property type="evidence" value="ECO:0007669"/>
    <property type="project" value="UniProtKB-SubCell"/>
</dbReference>
<dbReference type="FunFam" id="1.10.510.10:FF:000468">
    <property type="entry name" value="PTI1-like tyrosine-protein kinase 3"/>
    <property type="match status" value="1"/>
</dbReference>
<feature type="signal peptide" evidence="19">
    <location>
        <begin position="1"/>
        <end position="20"/>
    </location>
</feature>
<feature type="transmembrane region" description="Helical" evidence="18">
    <location>
        <begin position="463"/>
        <end position="484"/>
    </location>
</feature>
<dbReference type="OMA" id="CFRRDEM"/>
<dbReference type="SUPFAM" id="SSF52058">
    <property type="entry name" value="L domain-like"/>
    <property type="match status" value="1"/>
</dbReference>
<proteinExistence type="predicted"/>
<dbReference type="InterPro" id="IPR008271">
    <property type="entry name" value="Ser/Thr_kinase_AS"/>
</dbReference>
<dbReference type="EMBL" id="MNCJ02000318">
    <property type="protein sequence ID" value="KAF5814728.1"/>
    <property type="molecule type" value="Genomic_DNA"/>
</dbReference>
<feature type="binding site" evidence="17">
    <location>
        <position position="551"/>
    </location>
    <ligand>
        <name>ATP</name>
        <dbReference type="ChEBI" id="CHEBI:30616"/>
    </ligand>
</feature>
<dbReference type="FunCoup" id="A0A251SFD2">
    <property type="interactions" value="1449"/>
</dbReference>
<dbReference type="GO" id="GO:0006952">
    <property type="term" value="P:defense response"/>
    <property type="evidence" value="ECO:0007669"/>
    <property type="project" value="UniProtKB-ARBA"/>
</dbReference>
<dbReference type="InterPro" id="IPR017441">
    <property type="entry name" value="Protein_kinase_ATP_BS"/>
</dbReference>
<dbReference type="Gene3D" id="3.80.10.10">
    <property type="entry name" value="Ribonuclease Inhibitor"/>
    <property type="match status" value="2"/>
</dbReference>
<keyword evidence="3" id="KW-0723">Serine/threonine-protein kinase</keyword>
<evidence type="ECO:0000259" key="20">
    <source>
        <dbReference type="PROSITE" id="PS50011"/>
    </source>
</evidence>
<gene>
    <name evidence="22" type="ORF">HannXRQ_Chr14g0429551</name>
    <name evidence="21" type="ORF">HanXRQr2_Chr03g0114361</name>
</gene>
<dbReference type="OrthoDB" id="978612at2759"/>
<dbReference type="InterPro" id="IPR000719">
    <property type="entry name" value="Prot_kinase_dom"/>
</dbReference>
<keyword evidence="12 18" id="KW-1133">Transmembrane helix</keyword>
<protein>
    <submittedName>
        <fullName evidence="22">Putative concanavalin A-like lectin/glucanase domain-containing protein</fullName>
    </submittedName>
</protein>
<evidence type="ECO:0000256" key="11">
    <source>
        <dbReference type="ARBA" id="ARBA00022840"/>
    </source>
</evidence>
<evidence type="ECO:0000256" key="2">
    <source>
        <dbReference type="ARBA" id="ARBA00022475"/>
    </source>
</evidence>
<evidence type="ECO:0000256" key="18">
    <source>
        <dbReference type="SAM" id="Phobius"/>
    </source>
</evidence>
<evidence type="ECO:0000256" key="10">
    <source>
        <dbReference type="ARBA" id="ARBA00022777"/>
    </source>
</evidence>
<feature type="chain" id="PRO_5041059630" evidence="19">
    <location>
        <begin position="21"/>
        <end position="848"/>
    </location>
</feature>
<reference evidence="21" key="3">
    <citation type="submission" date="2020-06" db="EMBL/GenBank/DDBJ databases">
        <title>Helianthus annuus Genome sequencing and assembly Release 2.</title>
        <authorList>
            <person name="Gouzy J."/>
            <person name="Langlade N."/>
            <person name="Munos S."/>
        </authorList>
    </citation>
    <scope>NUCLEOTIDE SEQUENCE</scope>
    <source>
        <tissue evidence="21">Leaves</tissue>
    </source>
</reference>
<dbReference type="PANTHER" id="PTHR47986:SF10">
    <property type="entry name" value="RECEPTOR-LIKE KINASE TMK4"/>
    <property type="match status" value="1"/>
</dbReference>
<dbReference type="Gene3D" id="1.10.510.10">
    <property type="entry name" value="Transferase(Phosphotransferase) domain 1"/>
    <property type="match status" value="1"/>
</dbReference>
<dbReference type="FunFam" id="3.80.10.10:FF:000190">
    <property type="entry name" value="Receptor-like kinase TMK4"/>
    <property type="match status" value="1"/>
</dbReference>
<feature type="domain" description="Protein kinase" evidence="20">
    <location>
        <begin position="523"/>
        <end position="804"/>
    </location>
</feature>
<dbReference type="InterPro" id="IPR003591">
    <property type="entry name" value="Leu-rich_rpt_typical-subtyp"/>
</dbReference>
<evidence type="ECO:0000256" key="9">
    <source>
        <dbReference type="ARBA" id="ARBA00022741"/>
    </source>
</evidence>
<keyword evidence="10" id="KW-0418">Kinase</keyword>
<evidence type="ECO:0000313" key="21">
    <source>
        <dbReference type="EMBL" id="KAF5814728.1"/>
    </source>
</evidence>
<dbReference type="GO" id="GO:0030246">
    <property type="term" value="F:carbohydrate binding"/>
    <property type="evidence" value="ECO:0007669"/>
    <property type="project" value="UniProtKB-KW"/>
</dbReference>
<keyword evidence="6 18" id="KW-0812">Transmembrane</keyword>
<evidence type="ECO:0000256" key="14">
    <source>
        <dbReference type="ARBA" id="ARBA00023157"/>
    </source>
</evidence>
<dbReference type="Proteomes" id="UP000215914">
    <property type="component" value="Chromosome 14"/>
</dbReference>
<dbReference type="CDD" id="cd14066">
    <property type="entry name" value="STKc_IRAK"/>
    <property type="match status" value="1"/>
</dbReference>
<dbReference type="InParanoid" id="A0A251SFD2"/>
<organism evidence="22 23">
    <name type="scientific">Helianthus annuus</name>
    <name type="common">Common sunflower</name>
    <dbReference type="NCBI Taxonomy" id="4232"/>
    <lineage>
        <taxon>Eukaryota</taxon>
        <taxon>Viridiplantae</taxon>
        <taxon>Streptophyta</taxon>
        <taxon>Embryophyta</taxon>
        <taxon>Tracheophyta</taxon>
        <taxon>Spermatophyta</taxon>
        <taxon>Magnoliopsida</taxon>
        <taxon>eudicotyledons</taxon>
        <taxon>Gunneridae</taxon>
        <taxon>Pentapetalae</taxon>
        <taxon>asterids</taxon>
        <taxon>campanulids</taxon>
        <taxon>Asterales</taxon>
        <taxon>Asteraceae</taxon>
        <taxon>Asteroideae</taxon>
        <taxon>Heliantheae alliance</taxon>
        <taxon>Heliantheae</taxon>
        <taxon>Helianthus</taxon>
    </lineage>
</organism>
<evidence type="ECO:0000256" key="7">
    <source>
        <dbReference type="ARBA" id="ARBA00022729"/>
    </source>
</evidence>
<sequence length="848" mass="93004">MAHHHLLFITFFFLISFSTGDDAVVMSKLSTSIFPTPSTWKTNNFCDWEGITCDNSNRVTSVNLSSKSLTGTLPLDLNNLSQLKTLALQRNSLSGDLPTLANLTLLEQVLLDNNNFVSVPSGFFSGLTNLQTISISDNPNLSPWSLPNDLTQSASLQSFAASNANIIGSIPDIFYNFPNLENLRLSYNNLIGALPASFGGSKIVNLWLNNQEQGLSGSLDVISSMTHLSQVWLQANAFTGTIPDLSKCINIFDLQLRDNQLTGLVPNSLTSLPNLANITLENNKLQGPMPVFQSSVAATLGSNNNFCLATPGNCDPQVTSLLEVAGALGYPISLAVSWEGNNACAHWSFISCDSSTENVTIVNFSKQKFSGTISPSFRNLISLKSLLLSDNNLTGSIPTILTSLPNLQLLDVSYNNLSGIIPEFPQHVRFLHGNNPLLGQTIPSGSGGSPLQHPKGSLVSTGMVIGIVISVLVFVGIVSCACYYKCYGAPTKLHNTDHNEMPIPENGNLMISIQVLDQVTNHFSDNNVLGRGGFGTVYKGELDDGTMVAVKRMKSDVMGTKGMKEFRAEIEVLTKVRHRHLVALLGYCIDGNDRLLVYEYMQQGTLSQHLFDWRGLETPPLSWKQRVTVALDVGRGVEYLHSLAQQSFIHRDLKSANILLDDDMRAKVADFGLVKIVLKGMYSVETRLAGTFGYLPPEYAGTGRVTRKVDVYAFGVVLMELVSGRKAIDETLSDESCHLATWFRRFLVSKENITNCIDQVLDTSDEVTLESIFKVAELAGHCTACDPFKRPNMSYVVNVLGPLVEQWEPSQLNEDQTYHRHHISLPHVLQVNEDTNSMLFNVFPPNSI</sequence>
<dbReference type="Pfam" id="PF07714">
    <property type="entry name" value="PK_Tyr_Ser-Thr"/>
    <property type="match status" value="1"/>
</dbReference>
<evidence type="ECO:0000313" key="22">
    <source>
        <dbReference type="EMBL" id="OTF96985.1"/>
    </source>
</evidence>
<keyword evidence="14" id="KW-1015">Disulfide bond</keyword>
<evidence type="ECO:0000256" key="6">
    <source>
        <dbReference type="ARBA" id="ARBA00022692"/>
    </source>
</evidence>
<keyword evidence="22" id="KW-0430">Lectin</keyword>
<dbReference type="PANTHER" id="PTHR47986">
    <property type="entry name" value="OSJNBA0070M12.3 PROTEIN"/>
    <property type="match status" value="1"/>
</dbReference>
<evidence type="ECO:0000256" key="3">
    <source>
        <dbReference type="ARBA" id="ARBA00022527"/>
    </source>
</evidence>
<keyword evidence="15" id="KW-0675">Receptor</keyword>